<feature type="domain" description="Transposase Synechocystis PCC 6803" evidence="1">
    <location>
        <begin position="4"/>
        <end position="44"/>
    </location>
</feature>
<accession>A0A1B2ETS2</accession>
<reference evidence="2" key="1">
    <citation type="submission" date="2016-07" db="EMBL/GenBank/DDBJ databases">
        <title>Microvirga ossetica sp. nov. a new species of rhizobia isolated from root nodules of the legume species Vicia alpestris Steven originated from North Ossetia region in the Caucasus.</title>
        <authorList>
            <person name="Safronova V.I."/>
            <person name="Kuznetsova I.G."/>
            <person name="Sazanova A.L."/>
            <person name="Belimov A."/>
            <person name="Andronov E."/>
            <person name="Osledkin Y.S."/>
            <person name="Onishchuk O.P."/>
            <person name="Kurchak O.N."/>
            <person name="Shaposhnikov A.I."/>
            <person name="Willems A."/>
            <person name="Tikhonovich I.A."/>
        </authorList>
    </citation>
    <scope>NUCLEOTIDE SEQUENCE [LARGE SCALE GENOMIC DNA]</scope>
    <source>
        <strain evidence="2">V5/3M</strain>
        <plasmid evidence="2">unnamed3</plasmid>
    </source>
</reference>
<keyword evidence="2" id="KW-0614">Plasmid</keyword>
<dbReference type="InterPro" id="IPR009057">
    <property type="entry name" value="Homeodomain-like_sf"/>
</dbReference>
<dbReference type="Pfam" id="PF01710">
    <property type="entry name" value="HTH_Tnp_IS630"/>
    <property type="match status" value="1"/>
</dbReference>
<evidence type="ECO:0000259" key="1">
    <source>
        <dbReference type="Pfam" id="PF01710"/>
    </source>
</evidence>
<dbReference type="AlphaFoldDB" id="A0A1B2ETS2"/>
<proteinExistence type="predicted"/>
<protein>
    <submittedName>
        <fullName evidence="2">Transposase</fullName>
    </submittedName>
</protein>
<dbReference type="EMBL" id="CP016618">
    <property type="protein sequence ID" value="ANY83339.1"/>
    <property type="molecule type" value="Genomic_DNA"/>
</dbReference>
<dbReference type="KEGG" id="moc:BB934_34115"/>
<sequence length="129" mass="14081">MGHCYSLDLRVRVAAFVEAGHSCRAAARHFGVSDGFAIKLVQRTRHLGSPAPDRQGRPPGGGKLAPYEAFLIQTVEARPAITMPELAVRLLEEHGIVAAPAMLSRFLCQRGFTYKKTPDGSGVRTRRRA</sequence>
<evidence type="ECO:0000313" key="2">
    <source>
        <dbReference type="EMBL" id="ANY83339.1"/>
    </source>
</evidence>
<dbReference type="InterPro" id="IPR002622">
    <property type="entry name" value="Transposase_14"/>
</dbReference>
<name>A0A1B2ETS2_9HYPH</name>
<gene>
    <name evidence="2" type="ORF">BB934_34115</name>
</gene>
<dbReference type="SUPFAM" id="SSF46689">
    <property type="entry name" value="Homeodomain-like"/>
    <property type="match status" value="1"/>
</dbReference>
<organism evidence="2">
    <name type="scientific">Microvirga ossetica</name>
    <dbReference type="NCBI Taxonomy" id="1882682"/>
    <lineage>
        <taxon>Bacteria</taxon>
        <taxon>Pseudomonadati</taxon>
        <taxon>Pseudomonadota</taxon>
        <taxon>Alphaproteobacteria</taxon>
        <taxon>Hyphomicrobiales</taxon>
        <taxon>Methylobacteriaceae</taxon>
        <taxon>Microvirga</taxon>
    </lineage>
</organism>
<geneLocation type="plasmid" evidence="2">
    <name>unnamed3</name>
</geneLocation>